<dbReference type="EMBL" id="JYDQ01000106">
    <property type="protein sequence ID" value="KRY14908.1"/>
    <property type="molecule type" value="Genomic_DNA"/>
</dbReference>
<sequence length="88" mass="10403">MSHVQKLAVIAAVERELLLDKFPIIKKKLKVRKKGLSLIVAKTTKSRLHEILQFLRNPEKSRKHTHVLREAVFQIQRPFIPQQMRRVD</sequence>
<keyword evidence="2" id="KW-1185">Reference proteome</keyword>
<gene>
    <name evidence="1" type="ORF">T12_13991</name>
</gene>
<comment type="caution">
    <text evidence="1">The sequence shown here is derived from an EMBL/GenBank/DDBJ whole genome shotgun (WGS) entry which is preliminary data.</text>
</comment>
<protein>
    <submittedName>
        <fullName evidence="1">Uncharacterized protein</fullName>
    </submittedName>
</protein>
<dbReference type="AlphaFoldDB" id="A0A0V0ZRG0"/>
<evidence type="ECO:0000313" key="1">
    <source>
        <dbReference type="EMBL" id="KRY14908.1"/>
    </source>
</evidence>
<accession>A0A0V0ZRG0</accession>
<evidence type="ECO:0000313" key="2">
    <source>
        <dbReference type="Proteomes" id="UP000054783"/>
    </source>
</evidence>
<proteinExistence type="predicted"/>
<dbReference type="Proteomes" id="UP000054783">
    <property type="component" value="Unassembled WGS sequence"/>
</dbReference>
<reference evidence="1 2" key="1">
    <citation type="submission" date="2015-01" db="EMBL/GenBank/DDBJ databases">
        <title>Evolution of Trichinella species and genotypes.</title>
        <authorList>
            <person name="Korhonen P.K."/>
            <person name="Edoardo P."/>
            <person name="Giuseppe L.R."/>
            <person name="Gasser R.B."/>
        </authorList>
    </citation>
    <scope>NUCLEOTIDE SEQUENCE [LARGE SCALE GENOMIC DNA]</scope>
    <source>
        <strain evidence="1">ISS2496</strain>
    </source>
</reference>
<name>A0A0V0ZRG0_9BILA</name>
<organism evidence="1 2">
    <name type="scientific">Trichinella patagoniensis</name>
    <dbReference type="NCBI Taxonomy" id="990121"/>
    <lineage>
        <taxon>Eukaryota</taxon>
        <taxon>Metazoa</taxon>
        <taxon>Ecdysozoa</taxon>
        <taxon>Nematoda</taxon>
        <taxon>Enoplea</taxon>
        <taxon>Dorylaimia</taxon>
        <taxon>Trichinellida</taxon>
        <taxon>Trichinellidae</taxon>
        <taxon>Trichinella</taxon>
    </lineage>
</organism>